<dbReference type="GO" id="GO:0043023">
    <property type="term" value="F:ribosomal large subunit binding"/>
    <property type="evidence" value="ECO:0007669"/>
    <property type="project" value="TreeGrafter"/>
</dbReference>
<gene>
    <name evidence="6" type="ORF">INT47_011893</name>
</gene>
<feature type="domain" description="Ribosome recycling factor" evidence="5">
    <location>
        <begin position="89"/>
        <end position="249"/>
    </location>
</feature>
<dbReference type="InterPro" id="IPR002661">
    <property type="entry name" value="Ribosome_recyc_fac"/>
</dbReference>
<dbReference type="InterPro" id="IPR023584">
    <property type="entry name" value="Ribosome_recyc_fac_dom"/>
</dbReference>
<reference evidence="6" key="1">
    <citation type="submission" date="2020-12" db="EMBL/GenBank/DDBJ databases">
        <title>Metabolic potential, ecology and presence of endohyphal bacteria is reflected in genomic diversity of Mucoromycotina.</title>
        <authorList>
            <person name="Muszewska A."/>
            <person name="Okrasinska A."/>
            <person name="Steczkiewicz K."/>
            <person name="Drgas O."/>
            <person name="Orlowska M."/>
            <person name="Perlinska-Lenart U."/>
            <person name="Aleksandrzak-Piekarczyk T."/>
            <person name="Szatraj K."/>
            <person name="Zielenkiewicz U."/>
            <person name="Pilsyk S."/>
            <person name="Malc E."/>
            <person name="Mieczkowski P."/>
            <person name="Kruszewska J.S."/>
            <person name="Biernat P."/>
            <person name="Pawlowska J."/>
        </authorList>
    </citation>
    <scope>NUCLEOTIDE SEQUENCE</scope>
    <source>
        <strain evidence="6">WA0000017839</strain>
    </source>
</reference>
<keyword evidence="2" id="KW-0648">Protein biosynthesis</keyword>
<evidence type="ECO:0000313" key="6">
    <source>
        <dbReference type="EMBL" id="KAG2198058.1"/>
    </source>
</evidence>
<dbReference type="PANTHER" id="PTHR20982">
    <property type="entry name" value="RIBOSOME RECYCLING FACTOR"/>
    <property type="match status" value="1"/>
</dbReference>
<dbReference type="Gene3D" id="3.30.1360.40">
    <property type="match status" value="1"/>
</dbReference>
<dbReference type="GO" id="GO:0005739">
    <property type="term" value="C:mitochondrion"/>
    <property type="evidence" value="ECO:0007669"/>
    <property type="project" value="TreeGrafter"/>
</dbReference>
<dbReference type="Proteomes" id="UP000603453">
    <property type="component" value="Unassembled WGS sequence"/>
</dbReference>
<dbReference type="GO" id="GO:0006412">
    <property type="term" value="P:translation"/>
    <property type="evidence" value="ECO:0007669"/>
    <property type="project" value="UniProtKB-KW"/>
</dbReference>
<evidence type="ECO:0000256" key="1">
    <source>
        <dbReference type="ARBA" id="ARBA00005912"/>
    </source>
</evidence>
<evidence type="ECO:0000259" key="5">
    <source>
        <dbReference type="Pfam" id="PF01765"/>
    </source>
</evidence>
<protein>
    <recommendedName>
        <fullName evidence="5">Ribosome recycling factor domain-containing protein</fullName>
    </recommendedName>
</protein>
<accession>A0A8H7QUK4</accession>
<dbReference type="EMBL" id="JAEPRD010000117">
    <property type="protein sequence ID" value="KAG2198058.1"/>
    <property type="molecule type" value="Genomic_DNA"/>
</dbReference>
<evidence type="ECO:0000256" key="3">
    <source>
        <dbReference type="ARBA" id="ARBA00024909"/>
    </source>
</evidence>
<evidence type="ECO:0000313" key="7">
    <source>
        <dbReference type="Proteomes" id="UP000603453"/>
    </source>
</evidence>
<evidence type="ECO:0000256" key="4">
    <source>
        <dbReference type="SAM" id="Coils"/>
    </source>
</evidence>
<dbReference type="SUPFAM" id="SSF55194">
    <property type="entry name" value="Ribosome recycling factor, RRF"/>
    <property type="match status" value="1"/>
</dbReference>
<feature type="coiled-coil region" evidence="4">
    <location>
        <begin position="213"/>
        <end position="240"/>
    </location>
</feature>
<dbReference type="Gene3D" id="1.10.132.20">
    <property type="entry name" value="Ribosome-recycling factor"/>
    <property type="match status" value="1"/>
</dbReference>
<dbReference type="OrthoDB" id="407355at2759"/>
<dbReference type="FunFam" id="3.30.1360.40:FF:000001">
    <property type="entry name" value="Ribosome-recycling factor"/>
    <property type="match status" value="1"/>
</dbReference>
<sequence>MASRVFKSLISAQTLRPIQCVAARPMTLQAWQKPVFVMTTRCYAKKSKDSRKKSNVESKAIPEDDAEEFVRQFNEKQIQERYDNSIDSLKDHLASLRMGRANPSLLDNVRIRIENAHFSIKDLAQVTVRDPQTLLVTVHDPDYTSAVDKSIREAGLNLNPIIDNKMIRVPIPKPSKDSRDKMAKLVSTTGEQTKHKVRSIRQDGMKQLKHDSKHQSSDEIKKLEKIVQNMTDKYNKTVDELLKTKIKEIQS</sequence>
<name>A0A8H7QUK4_9FUNG</name>
<comment type="function">
    <text evidence="3">Necessary for protein synthesis in mitochondria. Functions as a ribosome recycling factor in mitochondria.</text>
</comment>
<dbReference type="InterPro" id="IPR036191">
    <property type="entry name" value="RRF_sf"/>
</dbReference>
<dbReference type="Pfam" id="PF01765">
    <property type="entry name" value="RRF"/>
    <property type="match status" value="1"/>
</dbReference>
<keyword evidence="7" id="KW-1185">Reference proteome</keyword>
<dbReference type="PANTHER" id="PTHR20982:SF3">
    <property type="entry name" value="MITOCHONDRIAL RIBOSOME RECYCLING FACTOR PSEUDO 1"/>
    <property type="match status" value="1"/>
</dbReference>
<organism evidence="6 7">
    <name type="scientific">Mucor saturninus</name>
    <dbReference type="NCBI Taxonomy" id="64648"/>
    <lineage>
        <taxon>Eukaryota</taxon>
        <taxon>Fungi</taxon>
        <taxon>Fungi incertae sedis</taxon>
        <taxon>Mucoromycota</taxon>
        <taxon>Mucoromycotina</taxon>
        <taxon>Mucoromycetes</taxon>
        <taxon>Mucorales</taxon>
        <taxon>Mucorineae</taxon>
        <taxon>Mucoraceae</taxon>
        <taxon>Mucor</taxon>
    </lineage>
</organism>
<dbReference type="AlphaFoldDB" id="A0A8H7QUK4"/>
<proteinExistence type="inferred from homology"/>
<comment type="caution">
    <text evidence="6">The sequence shown here is derived from an EMBL/GenBank/DDBJ whole genome shotgun (WGS) entry which is preliminary data.</text>
</comment>
<keyword evidence="4" id="KW-0175">Coiled coil</keyword>
<evidence type="ECO:0000256" key="2">
    <source>
        <dbReference type="ARBA" id="ARBA00022917"/>
    </source>
</evidence>
<comment type="similarity">
    <text evidence="1">Belongs to the RRF family.</text>
</comment>